<evidence type="ECO:0000313" key="5">
    <source>
        <dbReference type="Proteomes" id="UP001597371"/>
    </source>
</evidence>
<feature type="domain" description="Glycosyl transferase family 1" evidence="3">
    <location>
        <begin position="188"/>
        <end position="326"/>
    </location>
</feature>
<gene>
    <name evidence="4" type="ORF">ACFSKQ_17470</name>
</gene>
<dbReference type="Gene3D" id="3.40.50.2000">
    <property type="entry name" value="Glycogen Phosphorylase B"/>
    <property type="match status" value="2"/>
</dbReference>
<dbReference type="EMBL" id="JBHUIJ010000028">
    <property type="protein sequence ID" value="MFD2239242.1"/>
    <property type="molecule type" value="Genomic_DNA"/>
</dbReference>
<dbReference type="PANTHER" id="PTHR12526">
    <property type="entry name" value="GLYCOSYLTRANSFERASE"/>
    <property type="match status" value="1"/>
</dbReference>
<sequence length="357" mass="39454">MKILLATAHPYIPEIAGGAQSSTHDLASEFVHRGHEVSVLSGLIGIGWRGLRSRLALKLGPKKYVVDAGPGYPVYRAWFAWDVAAEVAERVGAEAIVLQSGFPVRMAKALEGVSGALSIYLRNVELEDLGGDLRELEGVSYIANSSFTATRFNEMFGIHPKVVYPLIRRENYETETSRENVTFINPHPHKGLDVALSIAERCPEIPFVFVEAWTLEPDEKSYLMKHLARLPNVTLRPPTRDMKSVYGKARIVLAPSQWEEAFGRIAVEAHFSGIPLVASRCGGLPEAVGPGGILLDPKAPAELWAEAVKRLWHDHDFYEETSKAARLYSHRPEMNRADQIDALLSVFGRQDGARAPV</sequence>
<keyword evidence="2 4" id="KW-0808">Transferase</keyword>
<dbReference type="InterPro" id="IPR001296">
    <property type="entry name" value="Glyco_trans_1"/>
</dbReference>
<comment type="caution">
    <text evidence="4">The sequence shown here is derived from an EMBL/GenBank/DDBJ whole genome shotgun (WGS) entry which is preliminary data.</text>
</comment>
<keyword evidence="1 4" id="KW-0328">Glycosyltransferase</keyword>
<evidence type="ECO:0000313" key="4">
    <source>
        <dbReference type="EMBL" id="MFD2239242.1"/>
    </source>
</evidence>
<dbReference type="EC" id="2.4.-.-" evidence="4"/>
<evidence type="ECO:0000256" key="2">
    <source>
        <dbReference type="ARBA" id="ARBA00022679"/>
    </source>
</evidence>
<accession>A0ABW5CRC3</accession>
<name>A0ABW5CRC3_9HYPH</name>
<dbReference type="PANTHER" id="PTHR12526:SF510">
    <property type="entry name" value="D-INOSITOL 3-PHOSPHATE GLYCOSYLTRANSFERASE"/>
    <property type="match status" value="1"/>
</dbReference>
<protein>
    <submittedName>
        <fullName evidence="4">Glycosyltransferase</fullName>
        <ecNumber evidence="4">2.4.-.-</ecNumber>
    </submittedName>
</protein>
<keyword evidence="5" id="KW-1185">Reference proteome</keyword>
<dbReference type="SUPFAM" id="SSF53756">
    <property type="entry name" value="UDP-Glycosyltransferase/glycogen phosphorylase"/>
    <property type="match status" value="1"/>
</dbReference>
<dbReference type="GO" id="GO:0016757">
    <property type="term" value="F:glycosyltransferase activity"/>
    <property type="evidence" value="ECO:0007669"/>
    <property type="project" value="UniProtKB-KW"/>
</dbReference>
<evidence type="ECO:0000259" key="3">
    <source>
        <dbReference type="Pfam" id="PF00534"/>
    </source>
</evidence>
<organism evidence="4 5">
    <name type="scientific">Aureimonas populi</name>
    <dbReference type="NCBI Taxonomy" id="1701758"/>
    <lineage>
        <taxon>Bacteria</taxon>
        <taxon>Pseudomonadati</taxon>
        <taxon>Pseudomonadota</taxon>
        <taxon>Alphaproteobacteria</taxon>
        <taxon>Hyphomicrobiales</taxon>
        <taxon>Aurantimonadaceae</taxon>
        <taxon>Aureimonas</taxon>
    </lineage>
</organism>
<evidence type="ECO:0000256" key="1">
    <source>
        <dbReference type="ARBA" id="ARBA00022676"/>
    </source>
</evidence>
<dbReference type="Proteomes" id="UP001597371">
    <property type="component" value="Unassembled WGS sequence"/>
</dbReference>
<reference evidence="5" key="1">
    <citation type="journal article" date="2019" name="Int. J. Syst. Evol. Microbiol.">
        <title>The Global Catalogue of Microorganisms (GCM) 10K type strain sequencing project: providing services to taxonomists for standard genome sequencing and annotation.</title>
        <authorList>
            <consortium name="The Broad Institute Genomics Platform"/>
            <consortium name="The Broad Institute Genome Sequencing Center for Infectious Disease"/>
            <person name="Wu L."/>
            <person name="Ma J."/>
        </authorList>
    </citation>
    <scope>NUCLEOTIDE SEQUENCE [LARGE SCALE GENOMIC DNA]</scope>
    <source>
        <strain evidence="5">ZS-35-S2</strain>
    </source>
</reference>
<dbReference type="RefSeq" id="WP_209738317.1">
    <property type="nucleotide sequence ID" value="NZ_CP072611.1"/>
</dbReference>
<proteinExistence type="predicted"/>
<dbReference type="Pfam" id="PF00534">
    <property type="entry name" value="Glycos_transf_1"/>
    <property type="match status" value="1"/>
</dbReference>